<proteinExistence type="predicted"/>
<dbReference type="Gene3D" id="6.10.140.2220">
    <property type="match status" value="1"/>
</dbReference>
<comment type="caution">
    <text evidence="5">The sequence shown here is derived from an EMBL/GenBank/DDBJ whole genome shotgun (WGS) entry which is preliminary data.</text>
</comment>
<dbReference type="RefSeq" id="XP_060323598.1">
    <property type="nucleotide sequence ID" value="XM_060470332.1"/>
</dbReference>
<dbReference type="Proteomes" id="UP001175211">
    <property type="component" value="Unassembled WGS sequence"/>
</dbReference>
<evidence type="ECO:0000256" key="3">
    <source>
        <dbReference type="ARBA" id="ARBA00022833"/>
    </source>
</evidence>
<keyword evidence="6" id="KW-1185">Reference proteome</keyword>
<keyword evidence="3" id="KW-0862">Zinc</keyword>
<dbReference type="GeneID" id="85353880"/>
<evidence type="ECO:0000313" key="5">
    <source>
        <dbReference type="EMBL" id="KAK0440437.1"/>
    </source>
</evidence>
<evidence type="ECO:0000256" key="2">
    <source>
        <dbReference type="ARBA" id="ARBA00022771"/>
    </source>
</evidence>
<protein>
    <recommendedName>
        <fullName evidence="4">MYND-type domain-containing protein</fullName>
    </recommendedName>
</protein>
<dbReference type="Pfam" id="PF01753">
    <property type="entry name" value="zf-MYND"/>
    <property type="match status" value="1"/>
</dbReference>
<keyword evidence="2" id="KW-0863">Zinc-finger</keyword>
<name>A0AA39JCV7_ARMTA</name>
<evidence type="ECO:0000313" key="6">
    <source>
        <dbReference type="Proteomes" id="UP001175211"/>
    </source>
</evidence>
<dbReference type="AlphaFoldDB" id="A0AA39JCV7"/>
<evidence type="ECO:0000259" key="4">
    <source>
        <dbReference type="Pfam" id="PF01753"/>
    </source>
</evidence>
<keyword evidence="1" id="KW-0479">Metal-binding</keyword>
<sequence>MTYVTFIRSKADCPELNRDEVTRDGGQGFLDLMQQFMLPDNANVPTQPHVMANSRFDKMIGFKEDDTHKARLAQLSMARMIRSEYIANFVMNVLMSCKGKTPEITVFTTEHSKTKFTLKNHSEMFEKMMGKIASKQFKRDEYCLKVEDKEKDGKMTVCSRSKSIGREIRYCSRDCQVADWKQHKKETFTSEIAKATPKDLTSRHVHLGIDSQSPYVVRLIEYLELSTKHDYVVETKPGTDDVFGIKLDEVPGAVAFIHMRNMLFTTSGPARKELCSMFTEYFRLKVVFLENVPYRTNLSANTGNFYGTECRPLLNGVHHSLYLKYIAKMLTLSSKL</sequence>
<dbReference type="EMBL" id="JAUEPS010000077">
    <property type="protein sequence ID" value="KAK0440437.1"/>
    <property type="molecule type" value="Genomic_DNA"/>
</dbReference>
<evidence type="ECO:0000256" key="1">
    <source>
        <dbReference type="ARBA" id="ARBA00022723"/>
    </source>
</evidence>
<accession>A0AA39JCV7</accession>
<organism evidence="5 6">
    <name type="scientific">Armillaria tabescens</name>
    <name type="common">Ringless honey mushroom</name>
    <name type="synonym">Agaricus tabescens</name>
    <dbReference type="NCBI Taxonomy" id="1929756"/>
    <lineage>
        <taxon>Eukaryota</taxon>
        <taxon>Fungi</taxon>
        <taxon>Dikarya</taxon>
        <taxon>Basidiomycota</taxon>
        <taxon>Agaricomycotina</taxon>
        <taxon>Agaricomycetes</taxon>
        <taxon>Agaricomycetidae</taxon>
        <taxon>Agaricales</taxon>
        <taxon>Marasmiineae</taxon>
        <taxon>Physalacriaceae</taxon>
        <taxon>Desarmillaria</taxon>
    </lineage>
</organism>
<gene>
    <name evidence="5" type="ORF">EV420DRAFT_1486000</name>
</gene>
<dbReference type="InterPro" id="IPR002893">
    <property type="entry name" value="Znf_MYND"/>
</dbReference>
<feature type="domain" description="MYND-type" evidence="4">
    <location>
        <begin position="143"/>
        <end position="186"/>
    </location>
</feature>
<reference evidence="5" key="1">
    <citation type="submission" date="2023-06" db="EMBL/GenBank/DDBJ databases">
        <authorList>
            <consortium name="Lawrence Berkeley National Laboratory"/>
            <person name="Ahrendt S."/>
            <person name="Sahu N."/>
            <person name="Indic B."/>
            <person name="Wong-Bajracharya J."/>
            <person name="Merenyi Z."/>
            <person name="Ke H.-M."/>
            <person name="Monk M."/>
            <person name="Kocsube S."/>
            <person name="Drula E."/>
            <person name="Lipzen A."/>
            <person name="Balint B."/>
            <person name="Henrissat B."/>
            <person name="Andreopoulos B."/>
            <person name="Martin F.M."/>
            <person name="Harder C.B."/>
            <person name="Rigling D."/>
            <person name="Ford K.L."/>
            <person name="Foster G.D."/>
            <person name="Pangilinan J."/>
            <person name="Papanicolaou A."/>
            <person name="Barry K."/>
            <person name="LaButti K."/>
            <person name="Viragh M."/>
            <person name="Koriabine M."/>
            <person name="Yan M."/>
            <person name="Riley R."/>
            <person name="Champramary S."/>
            <person name="Plett K.L."/>
            <person name="Tsai I.J."/>
            <person name="Slot J."/>
            <person name="Sipos G."/>
            <person name="Plett J."/>
            <person name="Nagy L.G."/>
            <person name="Grigoriev I.V."/>
        </authorList>
    </citation>
    <scope>NUCLEOTIDE SEQUENCE</scope>
    <source>
        <strain evidence="5">CCBAS 213</strain>
    </source>
</reference>
<dbReference type="GO" id="GO:0008270">
    <property type="term" value="F:zinc ion binding"/>
    <property type="evidence" value="ECO:0007669"/>
    <property type="project" value="UniProtKB-KW"/>
</dbReference>
<dbReference type="SUPFAM" id="SSF144232">
    <property type="entry name" value="HIT/MYND zinc finger-like"/>
    <property type="match status" value="1"/>
</dbReference>